<keyword evidence="7 12" id="KW-1133">Transmembrane helix</keyword>
<dbReference type="AlphaFoldDB" id="A0A345UEE9"/>
<evidence type="ECO:0000313" key="13">
    <source>
        <dbReference type="EMBL" id="AXI98835.1"/>
    </source>
</evidence>
<keyword evidence="10" id="KW-0066">ATP synthesis</keyword>
<feature type="transmembrane region" description="Helical" evidence="12">
    <location>
        <begin position="155"/>
        <end position="175"/>
    </location>
</feature>
<keyword evidence="4" id="KW-0138">CF(0)</keyword>
<comment type="similarity">
    <text evidence="2">Belongs to the ATPase A chain family.</text>
</comment>
<dbReference type="InterPro" id="IPR023011">
    <property type="entry name" value="ATP_synth_F0_asu_AS"/>
</dbReference>
<feature type="transmembrane region" description="Helical" evidence="12">
    <location>
        <begin position="124"/>
        <end position="143"/>
    </location>
</feature>
<evidence type="ECO:0000256" key="11">
    <source>
        <dbReference type="RuleBase" id="RU004450"/>
    </source>
</evidence>
<keyword evidence="3" id="KW-0813">Transport</keyword>
<feature type="transmembrane region" description="Helical" evidence="12">
    <location>
        <begin position="66"/>
        <end position="91"/>
    </location>
</feature>
<comment type="subcellular location">
    <subcellularLocation>
        <location evidence="1">Membrane</location>
        <topology evidence="1">Multi-pass membrane protein</topology>
    </subcellularLocation>
    <subcellularLocation>
        <location evidence="11">Mitochondrion inner membrane</location>
        <topology evidence="11">Multi-pass membrane protein</topology>
    </subcellularLocation>
</comment>
<dbReference type="CDD" id="cd00310">
    <property type="entry name" value="ATP-synt_Fo_a_6"/>
    <property type="match status" value="1"/>
</dbReference>
<sequence length="223" mass="25403">MMTNLFSIFDPTTKLMLSSNWISTIMFMMILPLQFWMLNNRYKQSLSSLMKYLFTEFSPLIKKSPYILIISSSLFMFIMMNNSAGLLPYIFTASSHIMITLPMALSMWMGLYLYSWLNNYYNSLTHLIPQGTPAILMPFMVIIETVSNIIRPGTLAVRLAANMIAGHLLLVLLSSSFIHLNMISSPILFIFLVLLSLLEMAVAIIQAYVFTILISLYCSESVN</sequence>
<evidence type="ECO:0000256" key="1">
    <source>
        <dbReference type="ARBA" id="ARBA00004141"/>
    </source>
</evidence>
<dbReference type="Gene3D" id="1.20.120.220">
    <property type="entry name" value="ATP synthase, F0 complex, subunit A"/>
    <property type="match status" value="1"/>
</dbReference>
<dbReference type="InterPro" id="IPR035908">
    <property type="entry name" value="F0_ATP_A_sf"/>
</dbReference>
<name>A0A345UEE9_9CRUS</name>
<evidence type="ECO:0000256" key="4">
    <source>
        <dbReference type="ARBA" id="ARBA00022547"/>
    </source>
</evidence>
<evidence type="ECO:0000256" key="2">
    <source>
        <dbReference type="ARBA" id="ARBA00006810"/>
    </source>
</evidence>
<evidence type="ECO:0000256" key="8">
    <source>
        <dbReference type="ARBA" id="ARBA00023065"/>
    </source>
</evidence>
<dbReference type="GO" id="GO:0046933">
    <property type="term" value="F:proton-transporting ATP synthase activity, rotational mechanism"/>
    <property type="evidence" value="ECO:0007669"/>
    <property type="project" value="TreeGrafter"/>
</dbReference>
<evidence type="ECO:0000256" key="3">
    <source>
        <dbReference type="ARBA" id="ARBA00022448"/>
    </source>
</evidence>
<keyword evidence="8" id="KW-0406">Ion transport</keyword>
<evidence type="ECO:0000256" key="12">
    <source>
        <dbReference type="SAM" id="Phobius"/>
    </source>
</evidence>
<dbReference type="PRINTS" id="PR00123">
    <property type="entry name" value="ATPASEA"/>
</dbReference>
<dbReference type="Pfam" id="PF00119">
    <property type="entry name" value="ATP-synt_A"/>
    <property type="match status" value="1"/>
</dbReference>
<evidence type="ECO:0000256" key="5">
    <source>
        <dbReference type="ARBA" id="ARBA00022692"/>
    </source>
</evidence>
<geneLocation type="mitochondrion" evidence="13"/>
<accession>A0A345UEE9</accession>
<keyword evidence="9 12" id="KW-0472">Membrane</keyword>
<proteinExistence type="inferred from homology"/>
<dbReference type="GO" id="GO:0005743">
    <property type="term" value="C:mitochondrial inner membrane"/>
    <property type="evidence" value="ECO:0007669"/>
    <property type="project" value="UniProtKB-SubCell"/>
</dbReference>
<keyword evidence="6" id="KW-0375">Hydrogen ion transport</keyword>
<feature type="transmembrane region" description="Helical" evidence="12">
    <location>
        <begin position="187"/>
        <end position="217"/>
    </location>
</feature>
<keyword evidence="5 12" id="KW-0812">Transmembrane</keyword>
<feature type="transmembrane region" description="Helical" evidence="12">
    <location>
        <begin position="20"/>
        <end position="38"/>
    </location>
</feature>
<evidence type="ECO:0000256" key="9">
    <source>
        <dbReference type="ARBA" id="ARBA00023136"/>
    </source>
</evidence>
<feature type="transmembrane region" description="Helical" evidence="12">
    <location>
        <begin position="97"/>
        <end position="117"/>
    </location>
</feature>
<organism evidence="13">
    <name type="scientific">Pseudoniphargus unisexualis</name>
    <dbReference type="NCBI Taxonomy" id="2211537"/>
    <lineage>
        <taxon>Eukaryota</taxon>
        <taxon>Metazoa</taxon>
        <taxon>Ecdysozoa</taxon>
        <taxon>Arthropoda</taxon>
        <taxon>Crustacea</taxon>
        <taxon>Multicrustacea</taxon>
        <taxon>Malacostraca</taxon>
        <taxon>Eumalacostraca</taxon>
        <taxon>Peracarida</taxon>
        <taxon>Amphipoda</taxon>
        <taxon>Senticaudata</taxon>
        <taxon>Gammarida</taxon>
        <taxon>Crangonyctidira</taxon>
        <taxon>Allocrangonyctoidea</taxon>
        <taxon>Allocrangonyctidae</taxon>
        <taxon>Pseudoniphargus</taxon>
    </lineage>
</organism>
<evidence type="ECO:0000256" key="10">
    <source>
        <dbReference type="ARBA" id="ARBA00023310"/>
    </source>
</evidence>
<dbReference type="EMBL" id="MH592147">
    <property type="protein sequence ID" value="AXI98835.1"/>
    <property type="molecule type" value="Genomic_DNA"/>
</dbReference>
<gene>
    <name evidence="13" type="primary">atp6</name>
</gene>
<dbReference type="NCBIfam" id="TIGR01131">
    <property type="entry name" value="ATP_synt_6_or_A"/>
    <property type="match status" value="1"/>
</dbReference>
<dbReference type="InterPro" id="IPR000568">
    <property type="entry name" value="ATP_synth_F0_asu"/>
</dbReference>
<dbReference type="PANTHER" id="PTHR11410">
    <property type="entry name" value="ATP SYNTHASE SUBUNIT A"/>
    <property type="match status" value="1"/>
</dbReference>
<dbReference type="PROSITE" id="PS00449">
    <property type="entry name" value="ATPASE_A"/>
    <property type="match status" value="1"/>
</dbReference>
<protein>
    <recommendedName>
        <fullName evidence="11">ATP synthase subunit a</fullName>
    </recommendedName>
</protein>
<reference evidence="13" key="1">
    <citation type="journal article" date="2018" name="Mol. Phylogenet. Evol.">
        <title>Species delimitation and mitogenome phylogenetics in the subterranean genus Pseudoniphargus (Crustacea: Amphipoda).</title>
        <authorList>
            <person name="Stokkan M."/>
            <person name="Jurado-Rivera J.A."/>
            <person name="Oromi P."/>
            <person name="Juan C."/>
            <person name="Jaume D."/>
            <person name="Pons J."/>
        </authorList>
    </citation>
    <scope>NUCLEOTIDE SEQUENCE</scope>
</reference>
<evidence type="ECO:0000256" key="7">
    <source>
        <dbReference type="ARBA" id="ARBA00022989"/>
    </source>
</evidence>
<dbReference type="SUPFAM" id="SSF81336">
    <property type="entry name" value="F1F0 ATP synthase subunit A"/>
    <property type="match status" value="1"/>
</dbReference>
<dbReference type="PANTHER" id="PTHR11410:SF0">
    <property type="entry name" value="ATP SYNTHASE SUBUNIT A"/>
    <property type="match status" value="1"/>
</dbReference>
<dbReference type="InterPro" id="IPR045083">
    <property type="entry name" value="ATP_synth_F0_asu_bact/mt"/>
</dbReference>
<keyword evidence="13" id="KW-0496">Mitochondrion</keyword>
<evidence type="ECO:0000256" key="6">
    <source>
        <dbReference type="ARBA" id="ARBA00022781"/>
    </source>
</evidence>
<dbReference type="GO" id="GO:0045259">
    <property type="term" value="C:proton-transporting ATP synthase complex"/>
    <property type="evidence" value="ECO:0007669"/>
    <property type="project" value="UniProtKB-KW"/>
</dbReference>